<accession>A0AAV1D9M8</accession>
<keyword evidence="1" id="KW-1133">Transmembrane helix</keyword>
<evidence type="ECO:0000313" key="2">
    <source>
        <dbReference type="EMBL" id="CAI9103547.1"/>
    </source>
</evidence>
<reference evidence="2" key="1">
    <citation type="submission" date="2023-03" db="EMBL/GenBank/DDBJ databases">
        <authorList>
            <person name="Julca I."/>
        </authorList>
    </citation>
    <scope>NUCLEOTIDE SEQUENCE</scope>
</reference>
<dbReference type="AlphaFoldDB" id="A0AAV1D9M8"/>
<keyword evidence="1" id="KW-0812">Transmembrane</keyword>
<keyword evidence="1" id="KW-0472">Membrane</keyword>
<dbReference type="Proteomes" id="UP001161247">
    <property type="component" value="Chromosome 4"/>
</dbReference>
<evidence type="ECO:0000313" key="3">
    <source>
        <dbReference type="Proteomes" id="UP001161247"/>
    </source>
</evidence>
<organism evidence="2 3">
    <name type="scientific">Oldenlandia corymbosa var. corymbosa</name>
    <dbReference type="NCBI Taxonomy" id="529605"/>
    <lineage>
        <taxon>Eukaryota</taxon>
        <taxon>Viridiplantae</taxon>
        <taxon>Streptophyta</taxon>
        <taxon>Embryophyta</taxon>
        <taxon>Tracheophyta</taxon>
        <taxon>Spermatophyta</taxon>
        <taxon>Magnoliopsida</taxon>
        <taxon>eudicotyledons</taxon>
        <taxon>Gunneridae</taxon>
        <taxon>Pentapetalae</taxon>
        <taxon>asterids</taxon>
        <taxon>lamiids</taxon>
        <taxon>Gentianales</taxon>
        <taxon>Rubiaceae</taxon>
        <taxon>Rubioideae</taxon>
        <taxon>Spermacoceae</taxon>
        <taxon>Hedyotis-Oldenlandia complex</taxon>
        <taxon>Oldenlandia</taxon>
    </lineage>
</organism>
<name>A0AAV1D9M8_OLDCO</name>
<protein>
    <submittedName>
        <fullName evidence="2">OLC1v1002050C1</fullName>
    </submittedName>
</protein>
<sequence length="117" mass="12362">MDLRKGYLEILDQRTSDLHRIPIAAAGDGAASTSVSASSGGSDNSNAATHISTFLPYGAFVSCFSYLKILISFLTLNSFAKLTNDDFAGNTPWTKAFIGSLIGSNSFPTSLETSIES</sequence>
<feature type="transmembrane region" description="Helical" evidence="1">
    <location>
        <begin position="54"/>
        <end position="76"/>
    </location>
</feature>
<dbReference type="EMBL" id="OX459121">
    <property type="protein sequence ID" value="CAI9103547.1"/>
    <property type="molecule type" value="Genomic_DNA"/>
</dbReference>
<proteinExistence type="predicted"/>
<evidence type="ECO:0000256" key="1">
    <source>
        <dbReference type="SAM" id="Phobius"/>
    </source>
</evidence>
<gene>
    <name evidence="2" type="ORF">OLC1_LOCUS12682</name>
</gene>
<keyword evidence="3" id="KW-1185">Reference proteome</keyword>